<evidence type="ECO:0000313" key="3">
    <source>
        <dbReference type="EMBL" id="EFC38654.1"/>
    </source>
</evidence>
<feature type="compositionally biased region" description="Polar residues" evidence="2">
    <location>
        <begin position="418"/>
        <end position="434"/>
    </location>
</feature>
<feature type="region of interest" description="Disordered" evidence="2">
    <location>
        <begin position="406"/>
        <end position="434"/>
    </location>
</feature>
<proteinExistence type="predicted"/>
<feature type="compositionally biased region" description="Basic and acidic residues" evidence="2">
    <location>
        <begin position="406"/>
        <end position="417"/>
    </location>
</feature>
<evidence type="ECO:0000256" key="1">
    <source>
        <dbReference type="SAM" id="Coils"/>
    </source>
</evidence>
<dbReference type="SUPFAM" id="SSF50998">
    <property type="entry name" value="Quinoprotein alcohol dehydrogenase-like"/>
    <property type="match status" value="1"/>
</dbReference>
<gene>
    <name evidence="3" type="ORF">NAEGRDRAFT_59423</name>
</gene>
<dbReference type="InParanoid" id="D2VWN7"/>
<keyword evidence="1" id="KW-0175">Coiled coil</keyword>
<reference evidence="3 4" key="1">
    <citation type="journal article" date="2010" name="Cell">
        <title>The genome of Naegleria gruberi illuminates early eukaryotic versatility.</title>
        <authorList>
            <person name="Fritz-Laylin L.K."/>
            <person name="Prochnik S.E."/>
            <person name="Ginger M.L."/>
            <person name="Dacks J.B."/>
            <person name="Carpenter M.L."/>
            <person name="Field M.C."/>
            <person name="Kuo A."/>
            <person name="Paredez A."/>
            <person name="Chapman J."/>
            <person name="Pham J."/>
            <person name="Shu S."/>
            <person name="Neupane R."/>
            <person name="Cipriano M."/>
            <person name="Mancuso J."/>
            <person name="Tu H."/>
            <person name="Salamov A."/>
            <person name="Lindquist E."/>
            <person name="Shapiro H."/>
            <person name="Lucas S."/>
            <person name="Grigoriev I.V."/>
            <person name="Cande W.Z."/>
            <person name="Fulton C."/>
            <person name="Rokhsar D.S."/>
            <person name="Dawson S.C."/>
        </authorList>
    </citation>
    <scope>NUCLEOTIDE SEQUENCE [LARGE SCALE GENOMIC DNA]</scope>
    <source>
        <strain evidence="3 4">NEG-M</strain>
    </source>
</reference>
<keyword evidence="4" id="KW-1185">Reference proteome</keyword>
<dbReference type="Proteomes" id="UP000006671">
    <property type="component" value="Unassembled WGS sequence"/>
</dbReference>
<evidence type="ECO:0000313" key="4">
    <source>
        <dbReference type="Proteomes" id="UP000006671"/>
    </source>
</evidence>
<dbReference type="InterPro" id="IPR011047">
    <property type="entry name" value="Quinoprotein_ADH-like_sf"/>
</dbReference>
<accession>D2VWN7</accession>
<sequence>MESPLKKKKLDHNTIIPREEENITSNENVKIIFSNELSESLMLKKKLGGNKVRTFHIMMSSSSVSIDGLYDIDSKQVRACPQRKWLILGTGKEILIYDSESGKLLRTIKLRHYLFDLDSSGECLYIYSDRRMRKTKLDLSSEWKSCKFSVDRFTVCESKNEIYTIHKLDITVLDSNNGSVKRSIDIGEDFSKKWRCTKISYDEKEGKIYLSGRAALESDDSSTSSNDSSDEEPGGCGVIIVEERTEERNYVKCEDGVDFTMPFGKYFACFTFSDMAYIYDSKTKDLLSTFYSTDICEEDERITYFDSVTNTLFCQKKERIYCGKLNIMESLIETPINKETCFALEKLGAIHNKSKLHSDPLKDDFKERLRMEEELAKKKEQEKKKEELERLRLQIEEDKSKRKEIDWVGNALRKDKPTTATKSSPTLPPSNDDN</sequence>
<dbReference type="RefSeq" id="XP_002671398.1">
    <property type="nucleotide sequence ID" value="XM_002671352.1"/>
</dbReference>
<organism evidence="4">
    <name type="scientific">Naegleria gruberi</name>
    <name type="common">Amoeba</name>
    <dbReference type="NCBI Taxonomy" id="5762"/>
    <lineage>
        <taxon>Eukaryota</taxon>
        <taxon>Discoba</taxon>
        <taxon>Heterolobosea</taxon>
        <taxon>Tetramitia</taxon>
        <taxon>Eutetramitia</taxon>
        <taxon>Vahlkampfiidae</taxon>
        <taxon>Naegleria</taxon>
    </lineage>
</organism>
<protein>
    <submittedName>
        <fullName evidence="3">Predicted protein</fullName>
    </submittedName>
</protein>
<name>D2VWN7_NAEGR</name>
<dbReference type="GeneID" id="8862743"/>
<dbReference type="EMBL" id="GG738905">
    <property type="protein sequence ID" value="EFC38654.1"/>
    <property type="molecule type" value="Genomic_DNA"/>
</dbReference>
<evidence type="ECO:0000256" key="2">
    <source>
        <dbReference type="SAM" id="MobiDB-lite"/>
    </source>
</evidence>
<feature type="coiled-coil region" evidence="1">
    <location>
        <begin position="361"/>
        <end position="401"/>
    </location>
</feature>
<dbReference type="AlphaFoldDB" id="D2VWN7"/>
<dbReference type="KEGG" id="ngr:NAEGRDRAFT_59423"/>
<dbReference type="VEuPathDB" id="AmoebaDB:NAEGRDRAFT_59423"/>